<keyword evidence="1" id="KW-1133">Transmembrane helix</keyword>
<accession>A0A6C0ICT8</accession>
<keyword evidence="1" id="KW-0812">Transmembrane</keyword>
<sequence length="240" mass="25515">MCEFIIKINIFIFIIMDNSNISNSILPSTNATLDSAVSTTSSSATGEGFFGFIKNMSATTWFIIILIFAFLGFNIFAYLAKGTQDIANLFGPFFKEVFGITLLATGKVVDVTAEGAKAVVNTTAGVLDTGLTAVQNITPDGSKSSISPQTVQSTISQPDVMANNSLNKVLNTHQTEQQGQDYQANEASSSVHLAGGKGGWCYIGEDRGFRSCVEVSGSDQCMSGDIFPSKDICVNPSLRA</sequence>
<evidence type="ECO:0000313" key="2">
    <source>
        <dbReference type="EMBL" id="QHT90864.1"/>
    </source>
</evidence>
<name>A0A6C0ICT8_9ZZZZ</name>
<dbReference type="AlphaFoldDB" id="A0A6C0ICT8"/>
<feature type="transmembrane region" description="Helical" evidence="1">
    <location>
        <begin position="58"/>
        <end position="80"/>
    </location>
</feature>
<proteinExistence type="predicted"/>
<evidence type="ECO:0000256" key="1">
    <source>
        <dbReference type="SAM" id="Phobius"/>
    </source>
</evidence>
<reference evidence="2" key="1">
    <citation type="journal article" date="2020" name="Nature">
        <title>Giant virus diversity and host interactions through global metagenomics.</title>
        <authorList>
            <person name="Schulz F."/>
            <person name="Roux S."/>
            <person name="Paez-Espino D."/>
            <person name="Jungbluth S."/>
            <person name="Walsh D.A."/>
            <person name="Denef V.J."/>
            <person name="McMahon K.D."/>
            <person name="Konstantinidis K.T."/>
            <person name="Eloe-Fadrosh E.A."/>
            <person name="Kyrpides N.C."/>
            <person name="Woyke T."/>
        </authorList>
    </citation>
    <scope>NUCLEOTIDE SEQUENCE</scope>
    <source>
        <strain evidence="2">GVMAG-M-3300023184-72</strain>
    </source>
</reference>
<keyword evidence="1" id="KW-0472">Membrane</keyword>
<organism evidence="2">
    <name type="scientific">viral metagenome</name>
    <dbReference type="NCBI Taxonomy" id="1070528"/>
    <lineage>
        <taxon>unclassified sequences</taxon>
        <taxon>metagenomes</taxon>
        <taxon>organismal metagenomes</taxon>
    </lineage>
</organism>
<protein>
    <submittedName>
        <fullName evidence="2">Uncharacterized protein</fullName>
    </submittedName>
</protein>
<dbReference type="EMBL" id="MN740161">
    <property type="protein sequence ID" value="QHT90864.1"/>
    <property type="molecule type" value="Genomic_DNA"/>
</dbReference>